<accession>A0ABS6A872</accession>
<reference evidence="1 2" key="1">
    <citation type="submission" date="2021-05" db="EMBL/GenBank/DDBJ databases">
        <title>Draft genomes of bacteria isolated from model marine particles.</title>
        <authorList>
            <person name="Datta M.S."/>
            <person name="Schwartzman J.A."/>
            <person name="Enke T.N."/>
            <person name="Saavedra J."/>
            <person name="Cermak N."/>
            <person name="Cordero O.X."/>
        </authorList>
    </citation>
    <scope>NUCLEOTIDE SEQUENCE [LARGE SCALE GENOMIC DNA]</scope>
    <source>
        <strain evidence="1 2">D2M19</strain>
    </source>
</reference>
<proteinExistence type="predicted"/>
<sequence>MNNGSNNWNVPYSQITWFSSLLDSHGNVEDFERSQDIVFDVKRKNQKDSIRIVCLNKYTMGQTMVSRVLNEFEGVNIIYIGGNWNGYTSEAKEFCVDSNIGIYVSGEISGALWKNEFWSYYKKDEDGNRVMFIREE</sequence>
<evidence type="ECO:0000313" key="2">
    <source>
        <dbReference type="Proteomes" id="UP000753376"/>
    </source>
</evidence>
<dbReference type="EMBL" id="JAHKPV010000004">
    <property type="protein sequence ID" value="MBU2873458.1"/>
    <property type="molecule type" value="Genomic_DNA"/>
</dbReference>
<keyword evidence="2" id="KW-1185">Reference proteome</keyword>
<evidence type="ECO:0000313" key="1">
    <source>
        <dbReference type="EMBL" id="MBU2873458.1"/>
    </source>
</evidence>
<name>A0ABS6A872_9GAMM</name>
<organism evidence="1 2">
    <name type="scientific">Marinobacter salexigens</name>
    <dbReference type="NCBI Taxonomy" id="1925763"/>
    <lineage>
        <taxon>Bacteria</taxon>
        <taxon>Pseudomonadati</taxon>
        <taxon>Pseudomonadota</taxon>
        <taxon>Gammaproteobacteria</taxon>
        <taxon>Pseudomonadales</taxon>
        <taxon>Marinobacteraceae</taxon>
        <taxon>Marinobacter</taxon>
    </lineage>
</organism>
<gene>
    <name evidence="1" type="ORF">KO508_05485</name>
</gene>
<dbReference type="RefSeq" id="WP_216007368.1">
    <property type="nucleotide sequence ID" value="NZ_JAHKPV010000004.1"/>
</dbReference>
<dbReference type="Proteomes" id="UP000753376">
    <property type="component" value="Unassembled WGS sequence"/>
</dbReference>
<protein>
    <submittedName>
        <fullName evidence="1">Uncharacterized protein</fullName>
    </submittedName>
</protein>
<comment type="caution">
    <text evidence="1">The sequence shown here is derived from an EMBL/GenBank/DDBJ whole genome shotgun (WGS) entry which is preliminary data.</text>
</comment>